<evidence type="ECO:0000313" key="10">
    <source>
        <dbReference type="EMBL" id="PVH22798.1"/>
    </source>
</evidence>
<keyword evidence="7" id="KW-0131">Cell cycle</keyword>
<gene>
    <name evidence="10" type="ORF">CXQ85_002520</name>
</gene>
<evidence type="ECO:0000256" key="2">
    <source>
        <dbReference type="ARBA" id="ARBA00006168"/>
    </source>
</evidence>
<dbReference type="GO" id="GO:0000077">
    <property type="term" value="P:DNA damage checkpoint signaling"/>
    <property type="evidence" value="ECO:0007669"/>
    <property type="project" value="TreeGrafter"/>
</dbReference>
<dbReference type="VEuPathDB" id="FungiDB:CXQ85_002520"/>
<keyword evidence="3" id="KW-0547">Nucleotide-binding</keyword>
<dbReference type="STRING" id="45357.A0A2V1AY61"/>
<feature type="region of interest" description="Disordered" evidence="8">
    <location>
        <begin position="1"/>
        <end position="45"/>
    </location>
</feature>
<feature type="domain" description="Checkpoint protein RAD24-like helical bundle" evidence="9">
    <location>
        <begin position="315"/>
        <end position="436"/>
    </location>
</feature>
<evidence type="ECO:0000256" key="3">
    <source>
        <dbReference type="ARBA" id="ARBA00022741"/>
    </source>
</evidence>
<feature type="compositionally biased region" description="Basic and acidic residues" evidence="8">
    <location>
        <begin position="583"/>
        <end position="593"/>
    </location>
</feature>
<evidence type="ECO:0000256" key="7">
    <source>
        <dbReference type="ARBA" id="ARBA00023306"/>
    </source>
</evidence>
<feature type="compositionally biased region" description="Basic residues" evidence="8">
    <location>
        <begin position="1"/>
        <end position="10"/>
    </location>
</feature>
<keyword evidence="6" id="KW-0539">Nucleus</keyword>
<name>A0A2V1AY61_9ASCO</name>
<keyword evidence="4" id="KW-0227">DNA damage</keyword>
<dbReference type="Pfam" id="PF25812">
    <property type="entry name" value="RAD24_helical"/>
    <property type="match status" value="1"/>
</dbReference>
<dbReference type="GO" id="GO:0003689">
    <property type="term" value="F:DNA clamp loader activity"/>
    <property type="evidence" value="ECO:0007669"/>
    <property type="project" value="TreeGrafter"/>
</dbReference>
<sequence>MPPKRSKKPPQKHEEDSLSEDVDDDTEEAIATSAPQKRPRPDTSLQWIDKYEPTRVEDLCLNPRKLREVSDVLESMIAGKSGCRLLVLSGPAGSSKSTSVKLLAKKHLQERSARTGGSMSTSANSIVEYFDSKIEDTYQKDQFRDFMDGCKFLVGNNLSVILIEDLPNIFYNETLYEFRDCLRNWVFSDANLHLPPVVLCLSEIERNQSGEPGQKAYYNIENNLTVETLLGRDFFNLGAAQGTIKRIKFLPIAKTFMKKTLNKIISKESQVFGSAKKKDLDEFLNGIIETGDIRSSICNLQFWSMYGLHSPSDRENQISLFHAVGKVIHSSSKFAGLDEQQSDALSIKMVADAYSNFSLLHLTLLENYQIVNGADYDVNIAAQVVDSLSINDTLEGVEESQEYGIMATRASLRQVPVKSGRTQPMKFSRHFKTIRESNKVRREVSDYVRYVSRLRLSFQEANLVDGCLLPRIYNSFRYRLLNGRTRYNYNRLGGTFAQIFADEELPVMEDESEFVSGAEDQFKADIRQKIKEENEGDEGSDDEVMSDAVDDSTGETDDDLNDTFDDGNFDNLLSSMRTQTTTKPKETKNKELEDISDDPELDLLVSQGML</sequence>
<dbReference type="Pfam" id="PF03215">
    <property type="entry name" value="Rad17"/>
    <property type="match status" value="1"/>
</dbReference>
<comment type="subcellular location">
    <subcellularLocation>
        <location evidence="1">Nucleus</location>
    </subcellularLocation>
</comment>
<evidence type="ECO:0000256" key="6">
    <source>
        <dbReference type="ARBA" id="ARBA00023242"/>
    </source>
</evidence>
<accession>A0A2V1AY61</accession>
<dbReference type="InterPro" id="IPR004582">
    <property type="entry name" value="Checkpoint_prot_Rad17_Rad24"/>
</dbReference>
<evidence type="ECO:0000259" key="9">
    <source>
        <dbReference type="Pfam" id="PF25812"/>
    </source>
</evidence>
<evidence type="ECO:0000256" key="4">
    <source>
        <dbReference type="ARBA" id="ARBA00022763"/>
    </source>
</evidence>
<comment type="caution">
    <text evidence="10">The sequence shown here is derived from an EMBL/GenBank/DDBJ whole genome shotgun (WGS) entry which is preliminary data.</text>
</comment>
<dbReference type="SUPFAM" id="SSF52540">
    <property type="entry name" value="P-loop containing nucleoside triphosphate hydrolases"/>
    <property type="match status" value="1"/>
</dbReference>
<keyword evidence="5" id="KW-0067">ATP-binding</keyword>
<evidence type="ECO:0000256" key="5">
    <source>
        <dbReference type="ARBA" id="ARBA00022840"/>
    </source>
</evidence>
<dbReference type="Proteomes" id="UP000244309">
    <property type="component" value="Unassembled WGS sequence"/>
</dbReference>
<reference evidence="10 11" key="1">
    <citation type="submission" date="2017-12" db="EMBL/GenBank/DDBJ databases">
        <title>Genome Sequence of a Multidrug-Resistant Candida haemulonii Isolate from a Patient with Chronic Leg Ulcers in Israel.</title>
        <authorList>
            <person name="Chow N.A."/>
            <person name="Gade L."/>
            <person name="Batra D."/>
            <person name="Rowe L.A."/>
            <person name="Ben-Ami R."/>
            <person name="Loparev V.N."/>
            <person name="Litvintseva A.P."/>
        </authorList>
    </citation>
    <scope>NUCLEOTIDE SEQUENCE [LARGE SCALE GENOMIC DNA]</scope>
    <source>
        <strain evidence="10 11">B11899</strain>
    </source>
</reference>
<dbReference type="PANTHER" id="PTHR12172">
    <property type="entry name" value="CELL CYCLE CHECKPOINT PROTEIN RAD17"/>
    <property type="match status" value="1"/>
</dbReference>
<dbReference type="GO" id="GO:0005524">
    <property type="term" value="F:ATP binding"/>
    <property type="evidence" value="ECO:0007669"/>
    <property type="project" value="UniProtKB-KW"/>
</dbReference>
<dbReference type="GeneID" id="37007851"/>
<dbReference type="GO" id="GO:0006281">
    <property type="term" value="P:DNA repair"/>
    <property type="evidence" value="ECO:0007669"/>
    <property type="project" value="InterPro"/>
</dbReference>
<dbReference type="OrthoDB" id="10265971at2759"/>
<dbReference type="Gene3D" id="3.40.50.300">
    <property type="entry name" value="P-loop containing nucleotide triphosphate hydrolases"/>
    <property type="match status" value="1"/>
</dbReference>
<dbReference type="PANTHER" id="PTHR12172:SF0">
    <property type="entry name" value="CELL CYCLE CHECKPOINT PROTEIN RAD17"/>
    <property type="match status" value="1"/>
</dbReference>
<feature type="region of interest" description="Disordered" evidence="8">
    <location>
        <begin position="531"/>
        <end position="610"/>
    </location>
</feature>
<dbReference type="GO" id="GO:0005634">
    <property type="term" value="C:nucleus"/>
    <property type="evidence" value="ECO:0007669"/>
    <property type="project" value="UniProtKB-SubCell"/>
</dbReference>
<dbReference type="InterPro" id="IPR057927">
    <property type="entry name" value="RAD24-like_helical"/>
</dbReference>
<proteinExistence type="inferred from homology"/>
<feature type="compositionally biased region" description="Low complexity" evidence="8">
    <location>
        <begin position="569"/>
        <end position="582"/>
    </location>
</feature>
<dbReference type="GO" id="GO:0003682">
    <property type="term" value="F:chromatin binding"/>
    <property type="evidence" value="ECO:0007669"/>
    <property type="project" value="TreeGrafter"/>
</dbReference>
<feature type="compositionally biased region" description="Acidic residues" evidence="8">
    <location>
        <begin position="534"/>
        <end position="568"/>
    </location>
</feature>
<evidence type="ECO:0000256" key="1">
    <source>
        <dbReference type="ARBA" id="ARBA00004123"/>
    </source>
</evidence>
<dbReference type="RefSeq" id="XP_025343738.1">
    <property type="nucleotide sequence ID" value="XM_025486188.1"/>
</dbReference>
<protein>
    <recommendedName>
        <fullName evidence="9">Checkpoint protein RAD24-like helical bundle domain-containing protein</fullName>
    </recommendedName>
</protein>
<evidence type="ECO:0000313" key="11">
    <source>
        <dbReference type="Proteomes" id="UP000244309"/>
    </source>
</evidence>
<dbReference type="AlphaFoldDB" id="A0A2V1AY61"/>
<dbReference type="InterPro" id="IPR027417">
    <property type="entry name" value="P-loop_NTPase"/>
</dbReference>
<comment type="similarity">
    <text evidence="2">Belongs to the rad17/RAD24 family.</text>
</comment>
<feature type="compositionally biased region" description="Acidic residues" evidence="8">
    <location>
        <begin position="17"/>
        <end position="28"/>
    </location>
</feature>
<organism evidence="10 11">
    <name type="scientific">Candidozyma haemuli</name>
    <dbReference type="NCBI Taxonomy" id="45357"/>
    <lineage>
        <taxon>Eukaryota</taxon>
        <taxon>Fungi</taxon>
        <taxon>Dikarya</taxon>
        <taxon>Ascomycota</taxon>
        <taxon>Saccharomycotina</taxon>
        <taxon>Pichiomycetes</taxon>
        <taxon>Metschnikowiaceae</taxon>
        <taxon>Candidozyma</taxon>
    </lineage>
</organism>
<dbReference type="EMBL" id="PKFO01000010">
    <property type="protein sequence ID" value="PVH22798.1"/>
    <property type="molecule type" value="Genomic_DNA"/>
</dbReference>
<dbReference type="GO" id="GO:0033314">
    <property type="term" value="P:mitotic DNA replication checkpoint signaling"/>
    <property type="evidence" value="ECO:0007669"/>
    <property type="project" value="TreeGrafter"/>
</dbReference>
<keyword evidence="11" id="KW-1185">Reference proteome</keyword>
<evidence type="ECO:0000256" key="8">
    <source>
        <dbReference type="SAM" id="MobiDB-lite"/>
    </source>
</evidence>